<organism evidence="3 4">
    <name type="scientific">Propionibacterium cyclohexanicum</name>
    <dbReference type="NCBI Taxonomy" id="64702"/>
    <lineage>
        <taxon>Bacteria</taxon>
        <taxon>Bacillati</taxon>
        <taxon>Actinomycetota</taxon>
        <taxon>Actinomycetes</taxon>
        <taxon>Propionibacteriales</taxon>
        <taxon>Propionibacteriaceae</taxon>
        <taxon>Propionibacterium</taxon>
    </lineage>
</organism>
<dbReference type="InterPro" id="IPR046348">
    <property type="entry name" value="SIS_dom_sf"/>
</dbReference>
<dbReference type="OrthoDB" id="9810929at2"/>
<dbReference type="GO" id="GO:0097367">
    <property type="term" value="F:carbohydrate derivative binding"/>
    <property type="evidence" value="ECO:0007669"/>
    <property type="project" value="InterPro"/>
</dbReference>
<protein>
    <submittedName>
        <fullName evidence="3">D-sedoheptulose 7-phosphate isomerase</fullName>
    </submittedName>
</protein>
<dbReference type="InterPro" id="IPR035461">
    <property type="entry name" value="GmhA/DiaA"/>
</dbReference>
<keyword evidence="3" id="KW-0413">Isomerase</keyword>
<dbReference type="InterPro" id="IPR001347">
    <property type="entry name" value="SIS_dom"/>
</dbReference>
<dbReference type="InterPro" id="IPR050099">
    <property type="entry name" value="SIS_GmhA/DiaA_subfam"/>
</dbReference>
<dbReference type="GO" id="GO:1901135">
    <property type="term" value="P:carbohydrate derivative metabolic process"/>
    <property type="evidence" value="ECO:0007669"/>
    <property type="project" value="InterPro"/>
</dbReference>
<evidence type="ECO:0000313" key="3">
    <source>
        <dbReference type="EMBL" id="SER84299.1"/>
    </source>
</evidence>
<feature type="region of interest" description="Disordered" evidence="1">
    <location>
        <begin position="1"/>
        <end position="23"/>
    </location>
</feature>
<reference evidence="3 4" key="1">
    <citation type="submission" date="2016-10" db="EMBL/GenBank/DDBJ databases">
        <authorList>
            <person name="de Groot N.N."/>
        </authorList>
    </citation>
    <scope>NUCLEOTIDE SEQUENCE [LARGE SCALE GENOMIC DNA]</scope>
    <source>
        <strain evidence="3 4">DSM 16859</strain>
    </source>
</reference>
<evidence type="ECO:0000313" key="4">
    <source>
        <dbReference type="Proteomes" id="UP000198815"/>
    </source>
</evidence>
<dbReference type="STRING" id="64702.SAMN05443377_11348"/>
<dbReference type="Gene3D" id="3.40.50.10490">
    <property type="entry name" value="Glucose-6-phosphate isomerase like protein, domain 1"/>
    <property type="match status" value="1"/>
</dbReference>
<dbReference type="PANTHER" id="PTHR30390">
    <property type="entry name" value="SEDOHEPTULOSE 7-PHOSPHATE ISOMERASE / DNAA INITIATOR-ASSOCIATING FACTOR FOR REPLICATION INITIATION"/>
    <property type="match status" value="1"/>
</dbReference>
<dbReference type="AlphaFoldDB" id="A0A1H9SJ77"/>
<dbReference type="PANTHER" id="PTHR30390:SF6">
    <property type="entry name" value="DNAA INITIATOR-ASSOCIATING PROTEIN DIAA"/>
    <property type="match status" value="1"/>
</dbReference>
<keyword evidence="4" id="KW-1185">Reference proteome</keyword>
<dbReference type="PROSITE" id="PS51464">
    <property type="entry name" value="SIS"/>
    <property type="match status" value="1"/>
</dbReference>
<gene>
    <name evidence="3" type="ORF">SAMN05443377_11348</name>
</gene>
<sequence length="235" mass="24678">MTIRPMAPRRRTGSFAPPPPAPAKPAELELGCLVDAHLDAHVLAASSLRASSGLLARWGEVLADRLLAGHRLLAAGNGGSAAEAQHLTAELVGRFDGERRAFSAISLHAESSALTAISNDYGYDDVFARQVQAHGRPGDILMLFSTSGRSVNLLRAAQAGRQARLTSWALTGSSPNPLAHLADETLAVDGPAASAQECHLIALHALCRAFDARVAWHAAGQGPGQTRPVRRGDRA</sequence>
<dbReference type="SUPFAM" id="SSF53697">
    <property type="entry name" value="SIS domain"/>
    <property type="match status" value="1"/>
</dbReference>
<evidence type="ECO:0000259" key="2">
    <source>
        <dbReference type="PROSITE" id="PS51464"/>
    </source>
</evidence>
<feature type="domain" description="SIS" evidence="2">
    <location>
        <begin position="62"/>
        <end position="216"/>
    </location>
</feature>
<name>A0A1H9SJ77_9ACTN</name>
<dbReference type="CDD" id="cd05006">
    <property type="entry name" value="SIS_GmhA"/>
    <property type="match status" value="1"/>
</dbReference>
<dbReference type="Proteomes" id="UP000198815">
    <property type="component" value="Unassembled WGS sequence"/>
</dbReference>
<evidence type="ECO:0000256" key="1">
    <source>
        <dbReference type="SAM" id="MobiDB-lite"/>
    </source>
</evidence>
<dbReference type="EMBL" id="FOGZ01000013">
    <property type="protein sequence ID" value="SER84299.1"/>
    <property type="molecule type" value="Genomic_DNA"/>
</dbReference>
<dbReference type="RefSeq" id="WP_091969651.1">
    <property type="nucleotide sequence ID" value="NZ_FOGZ01000013.1"/>
</dbReference>
<accession>A0A1H9SJ77</accession>
<dbReference type="Pfam" id="PF13580">
    <property type="entry name" value="SIS_2"/>
    <property type="match status" value="1"/>
</dbReference>
<dbReference type="GO" id="GO:0016853">
    <property type="term" value="F:isomerase activity"/>
    <property type="evidence" value="ECO:0007669"/>
    <property type="project" value="UniProtKB-KW"/>
</dbReference>
<proteinExistence type="predicted"/>